<organism evidence="1 2">
    <name type="scientific">Sutcliffiella horikoshii</name>
    <dbReference type="NCBI Taxonomy" id="79883"/>
    <lineage>
        <taxon>Bacteria</taxon>
        <taxon>Bacillati</taxon>
        <taxon>Bacillota</taxon>
        <taxon>Bacilli</taxon>
        <taxon>Bacillales</taxon>
        <taxon>Bacillaceae</taxon>
        <taxon>Sutcliffiella</taxon>
    </lineage>
</organism>
<dbReference type="InterPro" id="IPR012349">
    <property type="entry name" value="Split_barrel_FMN-bd"/>
</dbReference>
<dbReference type="InterPro" id="IPR007396">
    <property type="entry name" value="TR_PAI2-type"/>
</dbReference>
<gene>
    <name evidence="1" type="ORF">FZC75_03040</name>
</gene>
<dbReference type="Gene3D" id="2.30.110.10">
    <property type="entry name" value="Electron Transport, Fmn-binding Protein, Chain A"/>
    <property type="match status" value="1"/>
</dbReference>
<dbReference type="PANTHER" id="PTHR35802">
    <property type="entry name" value="PROTEASE SYNTHASE AND SPORULATION PROTEIN PAI 2"/>
    <property type="match status" value="1"/>
</dbReference>
<dbReference type="PIRSF" id="PIRSF010372">
    <property type="entry name" value="PaiB"/>
    <property type="match status" value="1"/>
</dbReference>
<dbReference type="OrthoDB" id="9794948at2"/>
<comment type="caution">
    <text evidence="1">The sequence shown here is derived from an EMBL/GenBank/DDBJ whole genome shotgun (WGS) entry which is preliminary data.</text>
</comment>
<reference evidence="1 2" key="1">
    <citation type="submission" date="2019-08" db="EMBL/GenBank/DDBJ databases">
        <title>Bacillus genomes from the desert of Cuatro Cienegas, Coahuila.</title>
        <authorList>
            <person name="Olmedo-Alvarez G."/>
        </authorList>
    </citation>
    <scope>NUCLEOTIDE SEQUENCE [LARGE SCALE GENOMIC DNA]</scope>
    <source>
        <strain evidence="1 2">CH98b_3T</strain>
    </source>
</reference>
<dbReference type="Pfam" id="PF04299">
    <property type="entry name" value="FMN_bind_2"/>
    <property type="match status" value="1"/>
</dbReference>
<dbReference type="PANTHER" id="PTHR35802:SF1">
    <property type="entry name" value="PROTEASE SYNTHASE AND SPORULATION PROTEIN PAI 2"/>
    <property type="match status" value="1"/>
</dbReference>
<dbReference type="SUPFAM" id="SSF50475">
    <property type="entry name" value="FMN-binding split barrel"/>
    <property type="match status" value="1"/>
</dbReference>
<dbReference type="AlphaFoldDB" id="A0A5D4THD2"/>
<dbReference type="Proteomes" id="UP000324517">
    <property type="component" value="Unassembled WGS sequence"/>
</dbReference>
<accession>A0A5D4THD2</accession>
<dbReference type="EMBL" id="VTET01000001">
    <property type="protein sequence ID" value="TYS74685.1"/>
    <property type="molecule type" value="Genomic_DNA"/>
</dbReference>
<protein>
    <submittedName>
        <fullName evidence="1">FMN-binding negative transcriptional regulator</fullName>
    </submittedName>
</protein>
<evidence type="ECO:0000313" key="1">
    <source>
        <dbReference type="EMBL" id="TYS74685.1"/>
    </source>
</evidence>
<dbReference type="RefSeq" id="WP_148978370.1">
    <property type="nucleotide sequence ID" value="NZ_JBNILM010000001.1"/>
</dbReference>
<name>A0A5D4THD2_9BACI</name>
<sequence length="212" mass="24586">MYIPKQFRKEETTDIVQFIRANSFGVLFSQHDGLPTATHLPFILSVEEDGSITLLSHMAKANPQWKTLDSKDALVVFNGPHAYISASWYEEENTVSTWNYLSAHASGKVEIRQDDQSLLHILKEATDFYEKGMENPWRLEDNLETVESMLGGIVGLRIRVQILQGKWKLNQHHLTERKERVVQQLKKQPHYDSKEIARLMELELDLQLNKKE</sequence>
<evidence type="ECO:0000313" key="2">
    <source>
        <dbReference type="Proteomes" id="UP000324517"/>
    </source>
</evidence>
<proteinExistence type="predicted"/>